<feature type="region of interest" description="Disordered" evidence="3">
    <location>
        <begin position="246"/>
        <end position="291"/>
    </location>
</feature>
<dbReference type="GeneID" id="43583577"/>
<evidence type="ECO:0000256" key="1">
    <source>
        <dbReference type="ARBA" id="ARBA00009947"/>
    </source>
</evidence>
<dbReference type="Gene3D" id="3.30.1120.90">
    <property type="entry name" value="Nucleosome assembly protein"/>
    <property type="match status" value="1"/>
</dbReference>
<organism evidence="4 5">
    <name type="scientific">Magnusiomyces paraingens</name>
    <dbReference type="NCBI Taxonomy" id="2606893"/>
    <lineage>
        <taxon>Eukaryota</taxon>
        <taxon>Fungi</taxon>
        <taxon>Dikarya</taxon>
        <taxon>Ascomycota</taxon>
        <taxon>Saccharomycotina</taxon>
        <taxon>Dipodascomycetes</taxon>
        <taxon>Dipodascales</taxon>
        <taxon>Dipodascaceae</taxon>
        <taxon>Magnusiomyces</taxon>
    </lineage>
</organism>
<reference evidence="4 5" key="1">
    <citation type="submission" date="2019-09" db="EMBL/GenBank/DDBJ databases">
        <authorList>
            <person name="Brejova B."/>
        </authorList>
    </citation>
    <scope>NUCLEOTIDE SEQUENCE [LARGE SCALE GENOMIC DNA]</scope>
</reference>
<dbReference type="Pfam" id="PF00956">
    <property type="entry name" value="NAP"/>
    <property type="match status" value="1"/>
</dbReference>
<dbReference type="OrthoDB" id="19419at2759"/>
<evidence type="ECO:0000256" key="2">
    <source>
        <dbReference type="RuleBase" id="RU003876"/>
    </source>
</evidence>
<proteinExistence type="inferred from homology"/>
<protein>
    <submittedName>
        <fullName evidence="4">Uncharacterized protein</fullName>
    </submittedName>
</protein>
<sequence>MTEENIDVTKVWTVLDTLSDQQEAIDKEVSAYNTKKLQPYYAARRSKLLEIPDFWSYAVRGSAELLDQYSTAEDISLLMSLKDLYVEYGNEKPDDFTIEFVFHPNKYLDDESLTLRKAFTYRTKKTTKTSSKDDDDEDDEDNKDDEGEEKEPWYLQLLEKASDRALQKDNKVHVSEPVTIKWKKGQNLTKLTGTGINSLFGWFGYVGEGPGDFPSGEDLTRIIVEQLFPFATEYYLEGVKDQAQVEAEYDLDEDEEEDIGDDDADEIKNKKKHSESEDEEDEPSKKKIKTK</sequence>
<dbReference type="PANTHER" id="PTHR11875">
    <property type="entry name" value="TESTIS-SPECIFIC Y-ENCODED PROTEIN"/>
    <property type="match status" value="1"/>
</dbReference>
<accession>A0A5E8C3U3</accession>
<evidence type="ECO:0000256" key="3">
    <source>
        <dbReference type="SAM" id="MobiDB-lite"/>
    </source>
</evidence>
<dbReference type="GO" id="GO:0006334">
    <property type="term" value="P:nucleosome assembly"/>
    <property type="evidence" value="ECO:0007669"/>
    <property type="project" value="InterPro"/>
</dbReference>
<name>A0A5E8C3U3_9ASCO</name>
<dbReference type="EMBL" id="CABVLU010000003">
    <property type="protein sequence ID" value="VVT55835.1"/>
    <property type="molecule type" value="Genomic_DNA"/>
</dbReference>
<feature type="compositionally biased region" description="Acidic residues" evidence="3">
    <location>
        <begin position="133"/>
        <end position="149"/>
    </location>
</feature>
<dbReference type="GO" id="GO:0005634">
    <property type="term" value="C:nucleus"/>
    <property type="evidence" value="ECO:0007669"/>
    <property type="project" value="InterPro"/>
</dbReference>
<dbReference type="InterPro" id="IPR002164">
    <property type="entry name" value="NAP_family"/>
</dbReference>
<feature type="compositionally biased region" description="Acidic residues" evidence="3">
    <location>
        <begin position="247"/>
        <end position="265"/>
    </location>
</feature>
<comment type="similarity">
    <text evidence="1 2">Belongs to the nucleosome assembly protein (NAP) family.</text>
</comment>
<dbReference type="AlphaFoldDB" id="A0A5E8C3U3"/>
<dbReference type="InterPro" id="IPR037231">
    <property type="entry name" value="NAP-like_sf"/>
</dbReference>
<dbReference type="Proteomes" id="UP000398389">
    <property type="component" value="Unassembled WGS sequence"/>
</dbReference>
<evidence type="ECO:0000313" key="5">
    <source>
        <dbReference type="Proteomes" id="UP000398389"/>
    </source>
</evidence>
<feature type="region of interest" description="Disordered" evidence="3">
    <location>
        <begin position="126"/>
        <end position="151"/>
    </location>
</feature>
<dbReference type="SUPFAM" id="SSF143113">
    <property type="entry name" value="NAP-like"/>
    <property type="match status" value="1"/>
</dbReference>
<keyword evidence="5" id="KW-1185">Reference proteome</keyword>
<dbReference type="RefSeq" id="XP_031855368.1">
    <property type="nucleotide sequence ID" value="XM_031999477.1"/>
</dbReference>
<gene>
    <name evidence="4" type="ORF">SAPINGB_P004762</name>
</gene>
<evidence type="ECO:0000313" key="4">
    <source>
        <dbReference type="EMBL" id="VVT55835.1"/>
    </source>
</evidence>